<evidence type="ECO:0000256" key="9">
    <source>
        <dbReference type="SAM" id="Phobius"/>
    </source>
</evidence>
<protein>
    <recommendedName>
        <fullName evidence="10">Ion transport domain-containing protein</fullName>
    </recommendedName>
</protein>
<evidence type="ECO:0000256" key="7">
    <source>
        <dbReference type="ARBA" id="ARBA00023303"/>
    </source>
</evidence>
<dbReference type="InterPro" id="IPR005821">
    <property type="entry name" value="Ion_trans_dom"/>
</dbReference>
<dbReference type="GO" id="GO:0070679">
    <property type="term" value="F:inositol 1,4,5 trisphosphate binding"/>
    <property type="evidence" value="ECO:0007669"/>
    <property type="project" value="TreeGrafter"/>
</dbReference>
<keyword evidence="5" id="KW-0406">Ion transport</keyword>
<dbReference type="GO" id="GO:0015279">
    <property type="term" value="F:store-operated calcium channel activity"/>
    <property type="evidence" value="ECO:0007669"/>
    <property type="project" value="TreeGrafter"/>
</dbReference>
<dbReference type="GO" id="GO:0051480">
    <property type="term" value="P:regulation of cytosolic calcium ion concentration"/>
    <property type="evidence" value="ECO:0007669"/>
    <property type="project" value="TreeGrafter"/>
</dbReference>
<evidence type="ECO:0000256" key="3">
    <source>
        <dbReference type="ARBA" id="ARBA00022692"/>
    </source>
</evidence>
<feature type="domain" description="Ion transport" evidence="10">
    <location>
        <begin position="8"/>
        <end position="100"/>
    </location>
</feature>
<proteinExistence type="predicted"/>
<evidence type="ECO:0000259" key="10">
    <source>
        <dbReference type="Pfam" id="PF00520"/>
    </source>
</evidence>
<evidence type="ECO:0000256" key="1">
    <source>
        <dbReference type="ARBA" id="ARBA00004141"/>
    </source>
</evidence>
<dbReference type="PANTHER" id="PTHR10117">
    <property type="entry name" value="TRANSIENT RECEPTOR POTENTIAL CHANNEL"/>
    <property type="match status" value="1"/>
</dbReference>
<dbReference type="EMBL" id="LGRX02009628">
    <property type="protein sequence ID" value="KAK3271533.1"/>
    <property type="molecule type" value="Genomic_DNA"/>
</dbReference>
<comment type="caution">
    <text evidence="11">The sequence shown here is derived from an EMBL/GenBank/DDBJ whole genome shotgun (WGS) entry which is preliminary data.</text>
</comment>
<evidence type="ECO:0000256" key="6">
    <source>
        <dbReference type="ARBA" id="ARBA00023136"/>
    </source>
</evidence>
<dbReference type="AlphaFoldDB" id="A0AAE0L495"/>
<keyword evidence="3 9" id="KW-0812">Transmembrane</keyword>
<evidence type="ECO:0000256" key="8">
    <source>
        <dbReference type="SAM" id="MobiDB-lite"/>
    </source>
</evidence>
<reference evidence="11 12" key="1">
    <citation type="journal article" date="2015" name="Genome Biol. Evol.">
        <title>Comparative Genomics of a Bacterivorous Green Alga Reveals Evolutionary Causalities and Consequences of Phago-Mixotrophic Mode of Nutrition.</title>
        <authorList>
            <person name="Burns J.A."/>
            <person name="Paasch A."/>
            <person name="Narechania A."/>
            <person name="Kim E."/>
        </authorList>
    </citation>
    <scope>NUCLEOTIDE SEQUENCE [LARGE SCALE GENOMIC DNA]</scope>
    <source>
        <strain evidence="11 12">PLY_AMNH</strain>
    </source>
</reference>
<comment type="subcellular location">
    <subcellularLocation>
        <location evidence="1">Membrane</location>
        <topology evidence="1">Multi-pass membrane protein</topology>
    </subcellularLocation>
</comment>
<keyword evidence="7" id="KW-0407">Ion channel</keyword>
<keyword evidence="6 9" id="KW-0472">Membrane</keyword>
<keyword evidence="12" id="KW-1185">Reference proteome</keyword>
<keyword evidence="2" id="KW-0813">Transport</keyword>
<feature type="region of interest" description="Disordered" evidence="8">
    <location>
        <begin position="146"/>
        <end position="175"/>
    </location>
</feature>
<dbReference type="Pfam" id="PF00520">
    <property type="entry name" value="Ion_trans"/>
    <property type="match status" value="1"/>
</dbReference>
<evidence type="ECO:0000256" key="2">
    <source>
        <dbReference type="ARBA" id="ARBA00022448"/>
    </source>
</evidence>
<keyword evidence="4 9" id="KW-1133">Transmembrane helix</keyword>
<dbReference type="GO" id="GO:0005886">
    <property type="term" value="C:plasma membrane"/>
    <property type="evidence" value="ECO:0007669"/>
    <property type="project" value="TreeGrafter"/>
</dbReference>
<gene>
    <name evidence="11" type="ORF">CYMTET_20124</name>
</gene>
<dbReference type="PRINTS" id="PR01097">
    <property type="entry name" value="TRNSRECEPTRP"/>
</dbReference>
<dbReference type="GO" id="GO:0034703">
    <property type="term" value="C:cation channel complex"/>
    <property type="evidence" value="ECO:0007669"/>
    <property type="project" value="TreeGrafter"/>
</dbReference>
<evidence type="ECO:0000313" key="12">
    <source>
        <dbReference type="Proteomes" id="UP001190700"/>
    </source>
</evidence>
<evidence type="ECO:0000313" key="11">
    <source>
        <dbReference type="EMBL" id="KAK3271533.1"/>
    </source>
</evidence>
<organism evidence="11 12">
    <name type="scientific">Cymbomonas tetramitiformis</name>
    <dbReference type="NCBI Taxonomy" id="36881"/>
    <lineage>
        <taxon>Eukaryota</taxon>
        <taxon>Viridiplantae</taxon>
        <taxon>Chlorophyta</taxon>
        <taxon>Pyramimonadophyceae</taxon>
        <taxon>Pyramimonadales</taxon>
        <taxon>Pyramimonadaceae</taxon>
        <taxon>Cymbomonas</taxon>
    </lineage>
</organism>
<evidence type="ECO:0000256" key="4">
    <source>
        <dbReference type="ARBA" id="ARBA00022989"/>
    </source>
</evidence>
<feature type="transmembrane region" description="Helical" evidence="9">
    <location>
        <begin position="65"/>
        <end position="86"/>
    </location>
</feature>
<evidence type="ECO:0000256" key="5">
    <source>
        <dbReference type="ARBA" id="ARBA00023065"/>
    </source>
</evidence>
<name>A0AAE0L495_9CHLO</name>
<accession>A0AAE0L495</accession>
<dbReference type="InterPro" id="IPR002153">
    <property type="entry name" value="TRPC_channel"/>
</dbReference>
<dbReference type="Proteomes" id="UP001190700">
    <property type="component" value="Unassembled WGS sequence"/>
</dbReference>
<dbReference type="PANTHER" id="PTHR10117:SF54">
    <property type="entry name" value="TRANSIENT RECEPTOR POTENTIAL-GAMMA PROTEIN"/>
    <property type="match status" value="1"/>
</dbReference>
<sequence>MSDVAAWLCFALVTIAAFAAVFVVMLARQDTSVFQYQSLEEAWYIVVVMIFAPELPEEDFRDRPWVYLIFCLYCFMMSVLLLNLLIAMMSSSYERITLNSQVEFRFAFVGLVKEFRARALMPPPLLLLWLPLELYQWTAVRLDTARGASTPSPSKADAALSARNSGATDRGGRATWRRRIRQAERNAQAAYLKGKQEETARSTVHTQLRELTREVAALQSDMTWMRKRYIQRSNNARWTEVEAKKMGEEIT</sequence>